<protein>
    <recommendedName>
        <fullName evidence="1">Amidohydrolase-related domain-containing protein</fullName>
    </recommendedName>
</protein>
<gene>
    <name evidence="2" type="ORF">CWS72_08810</name>
</gene>
<reference evidence="3" key="1">
    <citation type="submission" date="2017-12" db="EMBL/GenBank/DDBJ databases">
        <title>Draft genome sequence of Telmatospirillum siberiense 26-4b1T, an acidotolerant peatland alphaproteobacterium potentially involved in sulfur cycling.</title>
        <authorList>
            <person name="Hausmann B."/>
            <person name="Pjevac P."/>
            <person name="Schreck K."/>
            <person name="Herbold C.W."/>
            <person name="Daims H."/>
            <person name="Wagner M."/>
            <person name="Pester M."/>
            <person name="Loy A."/>
        </authorList>
    </citation>
    <scope>NUCLEOTIDE SEQUENCE [LARGE SCALE GENOMIC DNA]</scope>
    <source>
        <strain evidence="3">26-4b1</strain>
    </source>
</reference>
<dbReference type="PANTHER" id="PTHR35563:SF2">
    <property type="entry name" value="BARREL METAL-DEPENDENT HYDROLASE, PUTATIVE (AFU_ORTHOLOGUE AFUA_1G16240)-RELATED"/>
    <property type="match status" value="1"/>
</dbReference>
<feature type="domain" description="Amidohydrolase-related" evidence="1">
    <location>
        <begin position="9"/>
        <end position="270"/>
    </location>
</feature>
<dbReference type="SUPFAM" id="SSF51556">
    <property type="entry name" value="Metallo-dependent hydrolases"/>
    <property type="match status" value="1"/>
</dbReference>
<proteinExistence type="predicted"/>
<dbReference type="OrthoDB" id="9787654at2"/>
<dbReference type="GO" id="GO:0016787">
    <property type="term" value="F:hydrolase activity"/>
    <property type="evidence" value="ECO:0007669"/>
    <property type="project" value="InterPro"/>
</dbReference>
<dbReference type="Pfam" id="PF04909">
    <property type="entry name" value="Amidohydro_2"/>
    <property type="match status" value="1"/>
</dbReference>
<keyword evidence="3" id="KW-1185">Reference proteome</keyword>
<accession>A0A2N3PX31</accession>
<organism evidence="2 3">
    <name type="scientific">Telmatospirillum siberiense</name>
    <dbReference type="NCBI Taxonomy" id="382514"/>
    <lineage>
        <taxon>Bacteria</taxon>
        <taxon>Pseudomonadati</taxon>
        <taxon>Pseudomonadota</taxon>
        <taxon>Alphaproteobacteria</taxon>
        <taxon>Rhodospirillales</taxon>
        <taxon>Rhodospirillaceae</taxon>
        <taxon>Telmatospirillum</taxon>
    </lineage>
</organism>
<dbReference type="InterPro" id="IPR052358">
    <property type="entry name" value="Aro_Compnd_Degr_Hydrolases"/>
</dbReference>
<sequence>MTEEDFVAIDCHAHVFTRDLPLAGERRYAPDYDATIAQYLAMLDDNGMSHGVLVQPSFLGTDNSYMLEALTSMPSRLRGIAVVAPDIETDALQVLDRQGVVGVRLNLLGRPDPVFTSREWSRHLGDISRLGWQVELQAEAGRLPALLPPLLASGCTVVVDHFGKPDPVAGIDDPGFRYLLSVGKSRQVWVKLSAAYRNGSAGRAIAQAAIPLLKAEFGLDRLVWGSDWPHTQFERVANPAEARQILSIWLPNAAECDQVLDGSPRKLFRFGG</sequence>
<dbReference type="Gene3D" id="3.20.20.140">
    <property type="entry name" value="Metal-dependent hydrolases"/>
    <property type="match status" value="1"/>
</dbReference>
<evidence type="ECO:0000313" key="3">
    <source>
        <dbReference type="Proteomes" id="UP000233293"/>
    </source>
</evidence>
<comment type="caution">
    <text evidence="2">The sequence shown here is derived from an EMBL/GenBank/DDBJ whole genome shotgun (WGS) entry which is preliminary data.</text>
</comment>
<name>A0A2N3PX31_9PROT</name>
<evidence type="ECO:0000313" key="2">
    <source>
        <dbReference type="EMBL" id="PKU24962.1"/>
    </source>
</evidence>
<dbReference type="EMBL" id="PIUM01000007">
    <property type="protein sequence ID" value="PKU24962.1"/>
    <property type="molecule type" value="Genomic_DNA"/>
</dbReference>
<dbReference type="InterPro" id="IPR032466">
    <property type="entry name" value="Metal_Hydrolase"/>
</dbReference>
<dbReference type="PANTHER" id="PTHR35563">
    <property type="entry name" value="BARREL METAL-DEPENDENT HYDROLASE, PUTATIVE (AFU_ORTHOLOGUE AFUA_1G16240)-RELATED"/>
    <property type="match status" value="1"/>
</dbReference>
<dbReference type="AlphaFoldDB" id="A0A2N3PX31"/>
<dbReference type="Proteomes" id="UP000233293">
    <property type="component" value="Unassembled WGS sequence"/>
</dbReference>
<evidence type="ECO:0000259" key="1">
    <source>
        <dbReference type="Pfam" id="PF04909"/>
    </source>
</evidence>
<dbReference type="InterPro" id="IPR006680">
    <property type="entry name" value="Amidohydro-rel"/>
</dbReference>